<comment type="caution">
    <text evidence="3">The sequence shown here is derived from an EMBL/GenBank/DDBJ whole genome shotgun (WGS) entry which is preliminary data.</text>
</comment>
<dbReference type="Proteomes" id="UP000717585">
    <property type="component" value="Unassembled WGS sequence"/>
</dbReference>
<gene>
    <name evidence="3" type="ORF">J8273_4521</name>
</gene>
<feature type="compositionally biased region" description="Low complexity" evidence="2">
    <location>
        <begin position="539"/>
        <end position="558"/>
    </location>
</feature>
<proteinExistence type="predicted"/>
<evidence type="ECO:0000313" key="4">
    <source>
        <dbReference type="Proteomes" id="UP000717585"/>
    </source>
</evidence>
<reference evidence="3" key="1">
    <citation type="submission" date="2021-05" db="EMBL/GenBank/DDBJ databases">
        <title>A free-living protist that lacks canonical eukaryotic 1 DNA replication and segregation systems.</title>
        <authorList>
            <person name="Salas-Leiva D.E."/>
            <person name="Tromer E.C."/>
            <person name="Curtis B.A."/>
            <person name="Jerlstrom-Hultqvist J."/>
            <person name="Kolisko M."/>
            <person name="Yi Z."/>
            <person name="Salas-Leiva J.S."/>
            <person name="Gallot-Lavallee L."/>
            <person name="Kops G.J.P.L."/>
            <person name="Archibald J.M."/>
            <person name="Simpson A.G.B."/>
            <person name="Roger A.J."/>
        </authorList>
    </citation>
    <scope>NUCLEOTIDE SEQUENCE</scope>
    <source>
        <strain evidence="3">BICM</strain>
    </source>
</reference>
<dbReference type="GO" id="GO:0016301">
    <property type="term" value="F:kinase activity"/>
    <property type="evidence" value="ECO:0007669"/>
    <property type="project" value="UniProtKB-KW"/>
</dbReference>
<feature type="region of interest" description="Disordered" evidence="2">
    <location>
        <begin position="513"/>
        <end position="558"/>
    </location>
</feature>
<keyword evidence="1" id="KW-0175">Coiled coil</keyword>
<keyword evidence="3" id="KW-0808">Transferase</keyword>
<evidence type="ECO:0000313" key="3">
    <source>
        <dbReference type="EMBL" id="KAG9393921.1"/>
    </source>
</evidence>
<organism evidence="3 4">
    <name type="scientific">Carpediemonas membranifera</name>
    <dbReference type="NCBI Taxonomy" id="201153"/>
    <lineage>
        <taxon>Eukaryota</taxon>
        <taxon>Metamonada</taxon>
        <taxon>Carpediemonas-like organisms</taxon>
        <taxon>Carpediemonas</taxon>
    </lineage>
</organism>
<protein>
    <submittedName>
        <fullName evidence="3">Protein kinase domain</fullName>
    </submittedName>
</protein>
<feature type="coiled-coil region" evidence="1">
    <location>
        <begin position="5"/>
        <end position="50"/>
    </location>
</feature>
<dbReference type="AlphaFoldDB" id="A0A8J6BXX5"/>
<keyword evidence="4" id="KW-1185">Reference proteome</keyword>
<accession>A0A8J6BXX5</accession>
<evidence type="ECO:0000256" key="2">
    <source>
        <dbReference type="SAM" id="MobiDB-lite"/>
    </source>
</evidence>
<dbReference type="EMBL" id="JAHDYR010000019">
    <property type="protein sequence ID" value="KAG9393921.1"/>
    <property type="molecule type" value="Genomic_DNA"/>
</dbReference>
<feature type="coiled-coil region" evidence="1">
    <location>
        <begin position="120"/>
        <end position="154"/>
    </location>
</feature>
<name>A0A8J6BXX5_9EUKA</name>
<evidence type="ECO:0000256" key="1">
    <source>
        <dbReference type="SAM" id="Coils"/>
    </source>
</evidence>
<sequence>MATEFQDLQAELSQLYRAIRIYEESPHIPRDESRESMQQLNLEIEQIERDIIEYSYGQQVPSARRMLDYISTLPGLQTRFSMLLALKAELLEKMLAVLKQNKPPALATDDSETEEEVMEADSNEAALALARAQIAELEEANELLLLREARLTESPLLARAPASDTTLRVLTTAMQLDLALGAGLSAYSAPDDVSSTQSNAVDAACDKAGLSLATGPPPDPTWAFDPDISELSADTEAALAMAKLAVEEAPATVLAAPAPAVERVLPTVGGMLQTGDQEEDPHLVKRMEVANKRIAMLRGEIADLREQHEERADACHDALSIIGPIQAKLPTSVKAIQATELFDLQVALLDHLARLNMEVSSCNRDTDATVRQFAAHLIGRARERQEALTLDGERQVLAAQLAARRDVHYRTKLLADSTAALTTSLTTQAMGGESPVYQAAVGGDQRAVELALLDLITSTDGLSDVSKTVRDVGRNMVSELSADVAKTMSDLQADFAEKVAAVTEADKRVLEGDRVDEGLETDPVVPVDAEVQTGKVRGGSRSSSAMGRSSSRGSVRRE</sequence>
<keyword evidence="3" id="KW-0418">Kinase</keyword>